<reference evidence="12" key="1">
    <citation type="submission" date="2022-07" db="EMBL/GenBank/DDBJ databases">
        <title>Genome Sequence of Leucocoprinus birnbaumii.</title>
        <authorList>
            <person name="Buettner E."/>
        </authorList>
    </citation>
    <scope>NUCLEOTIDE SEQUENCE</scope>
    <source>
        <strain evidence="12">VT141</strain>
    </source>
</reference>
<dbReference type="GO" id="GO:0005886">
    <property type="term" value="C:plasma membrane"/>
    <property type="evidence" value="ECO:0007669"/>
    <property type="project" value="TreeGrafter"/>
</dbReference>
<evidence type="ECO:0000256" key="10">
    <source>
        <dbReference type="SAM" id="MobiDB-lite"/>
    </source>
</evidence>
<feature type="compositionally biased region" description="Pro residues" evidence="10">
    <location>
        <begin position="432"/>
        <end position="442"/>
    </location>
</feature>
<keyword evidence="13" id="KW-1185">Reference proteome</keyword>
<evidence type="ECO:0000256" key="2">
    <source>
        <dbReference type="ARBA" id="ARBA00011085"/>
    </source>
</evidence>
<evidence type="ECO:0000256" key="6">
    <source>
        <dbReference type="ARBA" id="ARBA00023040"/>
    </source>
</evidence>
<evidence type="ECO:0000313" key="13">
    <source>
        <dbReference type="Proteomes" id="UP001213000"/>
    </source>
</evidence>
<feature type="compositionally biased region" description="Low complexity" evidence="10">
    <location>
        <begin position="459"/>
        <end position="468"/>
    </location>
</feature>
<feature type="region of interest" description="Disordered" evidence="10">
    <location>
        <begin position="265"/>
        <end position="287"/>
    </location>
</feature>
<comment type="similarity">
    <text evidence="2">Belongs to the G-protein coupled receptor 4 family.</text>
</comment>
<comment type="caution">
    <text evidence="12">The sequence shown here is derived from an EMBL/GenBank/DDBJ whole genome shotgun (WGS) entry which is preliminary data.</text>
</comment>
<dbReference type="PANTHER" id="PTHR28097:SF1">
    <property type="entry name" value="PHEROMONE A FACTOR RECEPTOR"/>
    <property type="match status" value="1"/>
</dbReference>
<keyword evidence="3" id="KW-0589">Pheromone response</keyword>
<accession>A0AAD5YPZ6</accession>
<dbReference type="AlphaFoldDB" id="A0AAD5YPZ6"/>
<dbReference type="Pfam" id="PF02076">
    <property type="entry name" value="STE3"/>
    <property type="match status" value="1"/>
</dbReference>
<feature type="transmembrane region" description="Helical" evidence="11">
    <location>
        <begin position="71"/>
        <end position="89"/>
    </location>
</feature>
<dbReference type="PRINTS" id="PR00899">
    <property type="entry name" value="GPCRSTE3"/>
</dbReference>
<dbReference type="GO" id="GO:0004932">
    <property type="term" value="F:mating-type factor pheromone receptor activity"/>
    <property type="evidence" value="ECO:0007669"/>
    <property type="project" value="InterPro"/>
</dbReference>
<evidence type="ECO:0000313" key="12">
    <source>
        <dbReference type="EMBL" id="KAJ3567267.1"/>
    </source>
</evidence>
<protein>
    <recommendedName>
        <fullName evidence="14">Pheromone receptor</fullName>
    </recommendedName>
</protein>
<gene>
    <name evidence="12" type="ORF">NP233_g6478</name>
</gene>
<evidence type="ECO:0000256" key="5">
    <source>
        <dbReference type="ARBA" id="ARBA00022989"/>
    </source>
</evidence>
<evidence type="ECO:0000256" key="3">
    <source>
        <dbReference type="ARBA" id="ARBA00022507"/>
    </source>
</evidence>
<dbReference type="EMBL" id="JANIEX010000425">
    <property type="protein sequence ID" value="KAJ3567267.1"/>
    <property type="molecule type" value="Genomic_DNA"/>
</dbReference>
<keyword evidence="6" id="KW-0297">G-protein coupled receptor</keyword>
<feature type="transmembrane region" description="Helical" evidence="11">
    <location>
        <begin position="6"/>
        <end position="22"/>
    </location>
</feature>
<organism evidence="12 13">
    <name type="scientific">Leucocoprinus birnbaumii</name>
    <dbReference type="NCBI Taxonomy" id="56174"/>
    <lineage>
        <taxon>Eukaryota</taxon>
        <taxon>Fungi</taxon>
        <taxon>Dikarya</taxon>
        <taxon>Basidiomycota</taxon>
        <taxon>Agaricomycotina</taxon>
        <taxon>Agaricomycetes</taxon>
        <taxon>Agaricomycetidae</taxon>
        <taxon>Agaricales</taxon>
        <taxon>Agaricineae</taxon>
        <taxon>Agaricaceae</taxon>
        <taxon>Leucocoprinus</taxon>
    </lineage>
</organism>
<feature type="transmembrane region" description="Helical" evidence="11">
    <location>
        <begin position="29"/>
        <end position="51"/>
    </location>
</feature>
<keyword evidence="7 11" id="KW-0472">Membrane</keyword>
<evidence type="ECO:0000256" key="11">
    <source>
        <dbReference type="SAM" id="Phobius"/>
    </source>
</evidence>
<dbReference type="InterPro" id="IPR001499">
    <property type="entry name" value="GPCR_STE3"/>
</dbReference>
<evidence type="ECO:0000256" key="8">
    <source>
        <dbReference type="ARBA" id="ARBA00023170"/>
    </source>
</evidence>
<dbReference type="PANTHER" id="PTHR28097">
    <property type="entry name" value="PHEROMONE A FACTOR RECEPTOR"/>
    <property type="match status" value="1"/>
</dbReference>
<evidence type="ECO:0000256" key="9">
    <source>
        <dbReference type="ARBA" id="ARBA00023224"/>
    </source>
</evidence>
<name>A0AAD5YPZ6_9AGAR</name>
<evidence type="ECO:0000256" key="1">
    <source>
        <dbReference type="ARBA" id="ARBA00004141"/>
    </source>
</evidence>
<dbReference type="GO" id="GO:0000750">
    <property type="term" value="P:pheromone-dependent signal transduction involved in conjugation with cellular fusion"/>
    <property type="evidence" value="ECO:0007669"/>
    <property type="project" value="TreeGrafter"/>
</dbReference>
<keyword evidence="4 11" id="KW-0812">Transmembrane</keyword>
<proteinExistence type="inferred from homology"/>
<comment type="subcellular location">
    <subcellularLocation>
        <location evidence="1">Membrane</location>
        <topology evidence="1">Multi-pass membrane protein</topology>
    </subcellularLocation>
</comment>
<evidence type="ECO:0000256" key="4">
    <source>
        <dbReference type="ARBA" id="ARBA00022692"/>
    </source>
</evidence>
<keyword evidence="5 11" id="KW-1133">Transmembrane helix</keyword>
<feature type="region of interest" description="Disordered" evidence="10">
    <location>
        <begin position="392"/>
        <end position="527"/>
    </location>
</feature>
<keyword evidence="8" id="KW-0675">Receptor</keyword>
<feature type="transmembrane region" description="Helical" evidence="11">
    <location>
        <begin position="110"/>
        <end position="129"/>
    </location>
</feature>
<keyword evidence="9" id="KW-0807">Transducer</keyword>
<dbReference type="Proteomes" id="UP001213000">
    <property type="component" value="Unassembled WGS sequence"/>
</dbReference>
<evidence type="ECO:0000256" key="7">
    <source>
        <dbReference type="ARBA" id="ARBA00023136"/>
    </source>
</evidence>
<sequence>MSAAPAVIPFLCSAFLAVFIIVRRVRENVARLALVSWLLGCNMVQGINASIWSSNVDLKALEWCDLMTKLVLATTVAVPGACLCIARHLELVSSSRNLPASAKARKNQRLFDAIICYLIPFLYMTLHIIGQDHRFDLVKGIGYIESRSSMTSRIWSCMLAISMSLTTATLLVVLFSMFGLPMSDSWISWQHVHQYLSQVDIVTQKDQISGILTYWWGLRVITICYIVFVLFLGEESRDILRFLRAGAKKTPVKIPPFIASRPRRQDKNFAQQSSFPPSFDNSFDKPRRPVTLELKSGWDDDLDFKSSGGLSRLSPMGWKKGRASPPTSPSPSPSTRTVDDFVTNSMPYLSQTMTNPMGFSTPVVPPPPVYQSSWKKSAKAYAPKYDLDYEAGLSPNDAPSSSTKPLDIKKKHRPAESRGSNIITAMLQEQWPSPPSAIPSPIPCDMTPILDEAEDEISPTRASSPASRSTRDASPDALVTSPSPSPAPSPAPRTVKRSLTRRPSLSSIRSFLGKDKPGHGASASNDVIHMTVVQETV</sequence>
<feature type="transmembrane region" description="Helical" evidence="11">
    <location>
        <begin position="153"/>
        <end position="180"/>
    </location>
</feature>
<evidence type="ECO:0008006" key="14">
    <source>
        <dbReference type="Google" id="ProtNLM"/>
    </source>
</evidence>
<feature type="transmembrane region" description="Helical" evidence="11">
    <location>
        <begin position="214"/>
        <end position="233"/>
    </location>
</feature>
<feature type="region of interest" description="Disordered" evidence="10">
    <location>
        <begin position="313"/>
        <end position="338"/>
    </location>
</feature>